<evidence type="ECO:0000313" key="2">
    <source>
        <dbReference type="Proteomes" id="UP000297948"/>
    </source>
</evidence>
<dbReference type="Proteomes" id="UP000297948">
    <property type="component" value="Unassembled WGS sequence"/>
</dbReference>
<proteinExistence type="predicted"/>
<accession>A0A4Z0HF36</accession>
<name>A0A4Z0HF36_9ACTN</name>
<gene>
    <name evidence="1" type="ORF">E4099_07440</name>
</gene>
<evidence type="ECO:0000313" key="1">
    <source>
        <dbReference type="EMBL" id="TGB14977.1"/>
    </source>
</evidence>
<comment type="caution">
    <text evidence="1">The sequence shown here is derived from an EMBL/GenBank/DDBJ whole genome shotgun (WGS) entry which is preliminary data.</text>
</comment>
<keyword evidence="2" id="KW-1185">Reference proteome</keyword>
<dbReference type="AlphaFoldDB" id="A0A4Z0HF36"/>
<organism evidence="1 2">
    <name type="scientific">Streptomyces palmae</name>
    <dbReference type="NCBI Taxonomy" id="1701085"/>
    <lineage>
        <taxon>Bacteria</taxon>
        <taxon>Bacillati</taxon>
        <taxon>Actinomycetota</taxon>
        <taxon>Actinomycetes</taxon>
        <taxon>Kitasatosporales</taxon>
        <taxon>Streptomycetaceae</taxon>
        <taxon>Streptomyces</taxon>
    </lineage>
</organism>
<sequence length="99" mass="10988">MIEPVRRLLELMLRLLLPSSGRHRAAIPHVTGPTPVVADASTPQMVLLSSGAEDVATLVRPYVLTPEERRSRQRRRRTLWLAVHGLDLGAYEAKAAAAW</sequence>
<protein>
    <submittedName>
        <fullName evidence="1">Uncharacterized protein</fullName>
    </submittedName>
</protein>
<dbReference type="RefSeq" id="WP_135338151.1">
    <property type="nucleotide sequence ID" value="NZ_JBHLTX010000036.1"/>
</dbReference>
<reference evidence="1 2" key="1">
    <citation type="submission" date="2019-03" db="EMBL/GenBank/DDBJ databases">
        <authorList>
            <person name="Gonzalez-Pimentel J.L."/>
        </authorList>
    </citation>
    <scope>NUCLEOTIDE SEQUENCE [LARGE SCALE GENOMIC DNA]</scope>
    <source>
        <strain evidence="1 2">JCM 31289</strain>
    </source>
</reference>
<dbReference type="EMBL" id="SRID01000043">
    <property type="protein sequence ID" value="TGB14977.1"/>
    <property type="molecule type" value="Genomic_DNA"/>
</dbReference>